<name>A0A923MEI4_9BURK</name>
<dbReference type="PROSITE" id="PS51332">
    <property type="entry name" value="B12_BINDING"/>
    <property type="match status" value="1"/>
</dbReference>
<dbReference type="InterPro" id="IPR006158">
    <property type="entry name" value="Cobalamin-bd"/>
</dbReference>
<protein>
    <submittedName>
        <fullName evidence="2">Cobalamin B12-binding domain-containing protein</fullName>
    </submittedName>
</protein>
<comment type="caution">
    <text evidence="2">The sequence shown here is derived from an EMBL/GenBank/DDBJ whole genome shotgun (WGS) entry which is preliminary data.</text>
</comment>
<evidence type="ECO:0000259" key="1">
    <source>
        <dbReference type="PROSITE" id="PS51332"/>
    </source>
</evidence>
<reference evidence="2" key="1">
    <citation type="submission" date="2020-08" db="EMBL/GenBank/DDBJ databases">
        <title>Ramlibacter sp. GTP1 16S ribosomal RNA gene genome sequencing and assembly.</title>
        <authorList>
            <person name="Kang M."/>
        </authorList>
    </citation>
    <scope>NUCLEOTIDE SEQUENCE</scope>
    <source>
        <strain evidence="2">GTP1</strain>
    </source>
</reference>
<sequence length="600" mass="64807">MPADFKTIFPERELPSGRQLLQEGRALAPLWPVGRSAFLEHVAAKSEYEFKTRQMAAGKVMQHAQIGYREPAQSCRAYAEIWETCQRHGVTVDRYGLCLDWSMALPRAIRARATRGTGMILPEVEDFCRLTASAPAAPHFGDFVLGFPGALENTQAALAAGSTAIGNLGQYFTFRIPGHDDDVEATAATVRAIGLIAAQPVTVMVHSNIDDGYAAQFTDLTSCLGIILVERDLITRLAGAPIGHCFGHHFSDPMMRLAFHRAMSMAGASPGTVIYGNTTSYRGNVPQNFASLASYLTMDIVGQITHPTGHAINPVPVTENDRIPTIQEVIDAHLFAGRMKEHAAGYAPLVDAQARDAVAATILEGARRFQQNVMTGLAAAGVDTDDLFQMLLALRRIGPRRLESEYGAGCEDPLRPGVRIPVVPATILHEIREMADAAIEAAARLKALEPRVEPLKVLVATSDVHEHGKMLVEELLRRLSMTIEDGGVSTDPDKLVAIAQRTHPDVIAISTYNGVALGYFNRIKALLAQQGLDIPVLIGGRLNQIAEGAEGNLPTDVGDELAAAGAIVCREAFELIPALRAVAQRRQAQLRPATAAWHEV</sequence>
<feature type="domain" description="B12-binding" evidence="1">
    <location>
        <begin position="452"/>
        <end position="593"/>
    </location>
</feature>
<evidence type="ECO:0000313" key="2">
    <source>
        <dbReference type="EMBL" id="MBC5767819.1"/>
    </source>
</evidence>
<dbReference type="SUPFAM" id="SSF52242">
    <property type="entry name" value="Cobalamin (vitamin B12)-binding domain"/>
    <property type="match status" value="1"/>
</dbReference>
<dbReference type="Gene3D" id="3.40.50.280">
    <property type="entry name" value="Cobalamin-binding domain"/>
    <property type="match status" value="1"/>
</dbReference>
<dbReference type="Proteomes" id="UP000596827">
    <property type="component" value="Unassembled WGS sequence"/>
</dbReference>
<dbReference type="EMBL" id="JACORU010000013">
    <property type="protein sequence ID" value="MBC5767819.1"/>
    <property type="molecule type" value="Genomic_DNA"/>
</dbReference>
<accession>A0A923MEI4</accession>
<dbReference type="AlphaFoldDB" id="A0A923MEI4"/>
<dbReference type="Pfam" id="PF02310">
    <property type="entry name" value="B12-binding"/>
    <property type="match status" value="1"/>
</dbReference>
<dbReference type="GO" id="GO:0031419">
    <property type="term" value="F:cobalamin binding"/>
    <property type="evidence" value="ECO:0007669"/>
    <property type="project" value="InterPro"/>
</dbReference>
<organism evidence="2 3">
    <name type="scientific">Ramlibacter albus</name>
    <dbReference type="NCBI Taxonomy" id="2079448"/>
    <lineage>
        <taxon>Bacteria</taxon>
        <taxon>Pseudomonadati</taxon>
        <taxon>Pseudomonadota</taxon>
        <taxon>Betaproteobacteria</taxon>
        <taxon>Burkholderiales</taxon>
        <taxon>Comamonadaceae</taxon>
        <taxon>Ramlibacter</taxon>
    </lineage>
</organism>
<dbReference type="InterPro" id="IPR036724">
    <property type="entry name" value="Cobalamin-bd_sf"/>
</dbReference>
<keyword evidence="3" id="KW-1185">Reference proteome</keyword>
<gene>
    <name evidence="2" type="ORF">H8R02_25380</name>
</gene>
<dbReference type="RefSeq" id="WP_187084311.1">
    <property type="nucleotide sequence ID" value="NZ_JACORU010000013.1"/>
</dbReference>
<evidence type="ECO:0000313" key="3">
    <source>
        <dbReference type="Proteomes" id="UP000596827"/>
    </source>
</evidence>
<proteinExistence type="predicted"/>
<dbReference type="CDD" id="cd02065">
    <property type="entry name" value="B12-binding_like"/>
    <property type="match status" value="1"/>
</dbReference>
<dbReference type="GO" id="GO:0046872">
    <property type="term" value="F:metal ion binding"/>
    <property type="evidence" value="ECO:0007669"/>
    <property type="project" value="InterPro"/>
</dbReference>